<dbReference type="EMBL" id="BK032692">
    <property type="protein sequence ID" value="DAF55463.1"/>
    <property type="molecule type" value="Genomic_DNA"/>
</dbReference>
<accession>A0A8S5SXP6</accession>
<organism evidence="1">
    <name type="scientific">Podoviridae sp. ctgFL11</name>
    <dbReference type="NCBI Taxonomy" id="2827744"/>
    <lineage>
        <taxon>Viruses</taxon>
        <taxon>Duplodnaviria</taxon>
        <taxon>Heunggongvirae</taxon>
        <taxon>Uroviricota</taxon>
        <taxon>Caudoviricetes</taxon>
    </lineage>
</organism>
<evidence type="ECO:0000313" key="1">
    <source>
        <dbReference type="EMBL" id="DAF55463.1"/>
    </source>
</evidence>
<sequence length="566" mass="61830">MEMPMLKRLWTSRQTVDAFSGLNRGPRIREGEFAEMENLSSDFYPVLAPSPPKQLLDSENVSAIGAGDTLYYTQGRELVLGQRRIDLGLDPEGPKQLVNMGAYVIVFPDKKYASTVDERDYGSLEARFRGERAVLTPCDLEGADRIPGYVQVTEPAGPENGSLWLDTSASPNLLKEWSAASNLWTAVETAYVRISAPGIGKDFRQYDGVTLTGAGSLDGANVVWLAEADFVVVSGILEETRTLSGLEIAREVPELDHVVECGNRLWGCRAGLNGRGTAVNEIYASKLGDFRNWNCFMGLTTDSYAVTVGSQGPFTGAAVYLGNPLFFKEDCLYKIYGSYPAAFHVQSTVCRGVGRGCGRSLAIVGETLFYKSAMGVCVYDGSLPADIGKNLGTDPLEAGVGAGWGGKYFLSLRESGGKDALYVYDKALGQWHRETGFDARQMVCVGGRLYGLDGSGRLRLLRGGEKGDAVSWMARTGRISGWDGKRMVLKSLELQLLLSRNARMEISIRYDDRGPWEKVGTLTGSDRRFLLPIRPKPCSHLELLLEGKGDMRLLSLTRVLRQGGSI</sequence>
<proteinExistence type="predicted"/>
<name>A0A8S5SXP6_9CAUD</name>
<protein>
    <submittedName>
        <fullName evidence="1">Uncharacterized protein</fullName>
    </submittedName>
</protein>
<reference evidence="1" key="1">
    <citation type="journal article" date="2021" name="Proc. Natl. Acad. Sci. U.S.A.">
        <title>A Catalog of Tens of Thousands of Viruses from Human Metagenomes Reveals Hidden Associations with Chronic Diseases.</title>
        <authorList>
            <person name="Tisza M.J."/>
            <person name="Buck C.B."/>
        </authorList>
    </citation>
    <scope>NUCLEOTIDE SEQUENCE</scope>
    <source>
        <strain evidence="1">CtgFL11</strain>
    </source>
</reference>